<protein>
    <submittedName>
        <fullName evidence="2">Uncharacterized protein</fullName>
    </submittedName>
</protein>
<organism evidence="2 3">
    <name type="scientific">Mixia osmundae (strain CBS 9802 / IAM 14324 / JCM 22182 / KY 12970)</name>
    <dbReference type="NCBI Taxonomy" id="764103"/>
    <lineage>
        <taxon>Eukaryota</taxon>
        <taxon>Fungi</taxon>
        <taxon>Dikarya</taxon>
        <taxon>Basidiomycota</taxon>
        <taxon>Pucciniomycotina</taxon>
        <taxon>Mixiomycetes</taxon>
        <taxon>Mixiales</taxon>
        <taxon>Mixiaceae</taxon>
        <taxon>Mixia</taxon>
    </lineage>
</organism>
<dbReference type="HOGENOM" id="CLU_2121665_0_0_1"/>
<evidence type="ECO:0000256" key="1">
    <source>
        <dbReference type="SAM" id="MobiDB-lite"/>
    </source>
</evidence>
<proteinExistence type="predicted"/>
<accession>G7E3M6</accession>
<feature type="compositionally biased region" description="Polar residues" evidence="1">
    <location>
        <begin position="39"/>
        <end position="55"/>
    </location>
</feature>
<name>G7E3M6_MIXOS</name>
<dbReference type="InParanoid" id="G7E3M6"/>
<reference evidence="2 3" key="1">
    <citation type="journal article" date="2011" name="J. Gen. Appl. Microbiol.">
        <title>Draft genome sequencing of the enigmatic basidiomycete Mixia osmundae.</title>
        <authorList>
            <person name="Nishida H."/>
            <person name="Nagatsuka Y."/>
            <person name="Sugiyama J."/>
        </authorList>
    </citation>
    <scope>NUCLEOTIDE SEQUENCE [LARGE SCALE GENOMIC DNA]</scope>
    <source>
        <strain evidence="3">CBS 9802 / IAM 14324 / JCM 22182 / KY 12970</strain>
    </source>
</reference>
<evidence type="ECO:0000313" key="2">
    <source>
        <dbReference type="EMBL" id="GAA97436.1"/>
    </source>
</evidence>
<sequence length="114" mass="12071">MIRRPPTAIFLRQSDVQAVADALAASAETDGSGAAQISRAPSSSAMGLSPTTTRSFGRAGQFTGDSSSPVIHQDDFNQPEGASSPIAERVNRQDDIQEESAQEQQRPAQMQAEP</sequence>
<feature type="region of interest" description="Disordered" evidence="1">
    <location>
        <begin position="26"/>
        <end position="114"/>
    </location>
</feature>
<dbReference type="Proteomes" id="UP000009131">
    <property type="component" value="Unassembled WGS sequence"/>
</dbReference>
<evidence type="ECO:0000313" key="3">
    <source>
        <dbReference type="Proteomes" id="UP000009131"/>
    </source>
</evidence>
<comment type="caution">
    <text evidence="2">The sequence shown here is derived from an EMBL/GenBank/DDBJ whole genome shotgun (WGS) entry which is preliminary data.</text>
</comment>
<keyword evidence="3" id="KW-1185">Reference proteome</keyword>
<dbReference type="AlphaFoldDB" id="G7E3M6"/>
<gene>
    <name evidence="2" type="primary">Mo04114</name>
    <name evidence="2" type="ORF">E5Q_04114</name>
</gene>
<dbReference type="EMBL" id="BABT02000119">
    <property type="protein sequence ID" value="GAA97436.1"/>
    <property type="molecule type" value="Genomic_DNA"/>
</dbReference>
<reference evidence="2 3" key="2">
    <citation type="journal article" date="2012" name="Open Biol.">
        <title>Characteristics of nucleosomes and linker DNA regions on the genome of the basidiomycete Mixia osmundae revealed by mono- and dinucleosome mapping.</title>
        <authorList>
            <person name="Nishida H."/>
            <person name="Kondo S."/>
            <person name="Matsumoto T."/>
            <person name="Suzuki Y."/>
            <person name="Yoshikawa H."/>
            <person name="Taylor T.D."/>
            <person name="Sugiyama J."/>
        </authorList>
    </citation>
    <scope>NUCLEOTIDE SEQUENCE [LARGE SCALE GENOMIC DNA]</scope>
    <source>
        <strain evidence="3">CBS 9802 / IAM 14324 / JCM 22182 / KY 12970</strain>
    </source>
</reference>